<feature type="domain" description="2,6-dihydroxypyridine 3-monooxygenase substrate binding" evidence="1">
    <location>
        <begin position="214"/>
        <end position="343"/>
    </location>
</feature>
<keyword evidence="3" id="KW-1185">Reference proteome</keyword>
<proteinExistence type="predicted"/>
<dbReference type="PANTHER" id="PTHR47469:SF2">
    <property type="entry name" value="OS06G0597600 PROTEIN"/>
    <property type="match status" value="1"/>
</dbReference>
<dbReference type="EMBL" id="JAUEPO010000002">
    <property type="protein sequence ID" value="KAK3333048.1"/>
    <property type="molecule type" value="Genomic_DNA"/>
</dbReference>
<dbReference type="InterPro" id="IPR036188">
    <property type="entry name" value="FAD/NAD-bd_sf"/>
</dbReference>
<dbReference type="SUPFAM" id="SSF54373">
    <property type="entry name" value="FAD-linked reductases, C-terminal domain"/>
    <property type="match status" value="1"/>
</dbReference>
<reference evidence="2" key="2">
    <citation type="submission" date="2023-06" db="EMBL/GenBank/DDBJ databases">
        <authorList>
            <consortium name="Lawrence Berkeley National Laboratory"/>
            <person name="Haridas S."/>
            <person name="Hensen N."/>
            <person name="Bonometti L."/>
            <person name="Westerberg I."/>
            <person name="Brannstrom I.O."/>
            <person name="Guillou S."/>
            <person name="Cros-Aarteil S."/>
            <person name="Calhoun S."/>
            <person name="Kuo A."/>
            <person name="Mondo S."/>
            <person name="Pangilinan J."/>
            <person name="Riley R."/>
            <person name="Labutti K."/>
            <person name="Andreopoulos B."/>
            <person name="Lipzen A."/>
            <person name="Chen C."/>
            <person name="Yanf M."/>
            <person name="Daum C."/>
            <person name="Ng V."/>
            <person name="Clum A."/>
            <person name="Steindorff A."/>
            <person name="Ohm R."/>
            <person name="Martin F."/>
            <person name="Silar P."/>
            <person name="Natvig D."/>
            <person name="Lalanne C."/>
            <person name="Gautier V."/>
            <person name="Ament-Velasquez S.L."/>
            <person name="Kruys A."/>
            <person name="Hutchinson M.I."/>
            <person name="Powell A.J."/>
            <person name="Barry K."/>
            <person name="Miller A.N."/>
            <person name="Grigoriev I.V."/>
            <person name="Debuchy R."/>
            <person name="Gladieux P."/>
            <person name="Thoren M.H."/>
            <person name="Johannesson H."/>
        </authorList>
    </citation>
    <scope>NUCLEOTIDE SEQUENCE</scope>
    <source>
        <strain evidence="2">SMH4131-1</strain>
    </source>
</reference>
<gene>
    <name evidence="2" type="ORF">B0T19DRAFT_483176</name>
</gene>
<protein>
    <submittedName>
        <fullName evidence="2">Monooxygenase</fullName>
    </submittedName>
</protein>
<evidence type="ECO:0000313" key="2">
    <source>
        <dbReference type="EMBL" id="KAK3333048.1"/>
    </source>
</evidence>
<dbReference type="Proteomes" id="UP001286456">
    <property type="component" value="Unassembled WGS sequence"/>
</dbReference>
<evidence type="ECO:0000259" key="1">
    <source>
        <dbReference type="Pfam" id="PF22607"/>
    </source>
</evidence>
<name>A0AAE0MIM4_9PEZI</name>
<reference evidence="2" key="1">
    <citation type="journal article" date="2023" name="Mol. Phylogenet. Evol.">
        <title>Genome-scale phylogeny and comparative genomics of the fungal order Sordariales.</title>
        <authorList>
            <person name="Hensen N."/>
            <person name="Bonometti L."/>
            <person name="Westerberg I."/>
            <person name="Brannstrom I.O."/>
            <person name="Guillou S."/>
            <person name="Cros-Aarteil S."/>
            <person name="Calhoun S."/>
            <person name="Haridas S."/>
            <person name="Kuo A."/>
            <person name="Mondo S."/>
            <person name="Pangilinan J."/>
            <person name="Riley R."/>
            <person name="LaButti K."/>
            <person name="Andreopoulos B."/>
            <person name="Lipzen A."/>
            <person name="Chen C."/>
            <person name="Yan M."/>
            <person name="Daum C."/>
            <person name="Ng V."/>
            <person name="Clum A."/>
            <person name="Steindorff A."/>
            <person name="Ohm R.A."/>
            <person name="Martin F."/>
            <person name="Silar P."/>
            <person name="Natvig D.O."/>
            <person name="Lalanne C."/>
            <person name="Gautier V."/>
            <person name="Ament-Velasquez S.L."/>
            <person name="Kruys A."/>
            <person name="Hutchinson M.I."/>
            <person name="Powell A.J."/>
            <person name="Barry K."/>
            <person name="Miller A.N."/>
            <person name="Grigoriev I.V."/>
            <person name="Debuchy R."/>
            <person name="Gladieux P."/>
            <person name="Hiltunen Thoren M."/>
            <person name="Johannesson H."/>
        </authorList>
    </citation>
    <scope>NUCLEOTIDE SEQUENCE</scope>
    <source>
        <strain evidence="2">SMH4131-1</strain>
    </source>
</reference>
<keyword evidence="2" id="KW-0503">Monooxygenase</keyword>
<sequence>MGRVPSHDPRIQCDNVDSDSDSVFAAEIGNLVLHVGGSLGGLAAGITLKALGHDTTILERNPKPLLHDQGAGIVAGGDALEFFEKYNRCKRPIAVRSTRRQYVDQEGNIVNKLDTVHDMSSWDLTYHIMRANYDGKASAYCDVPPPDPSHGAAIHLHDRTVTAIEEDGTGVRVFWKCTSDPQVTGSMTADRLIGADGPGSTVRSLFASDVQRTYAGYCALRGTVPENEASPQTRETFAERFTFFHGPGVQILAYLIPGANGTVEPGQRLINFVYYTNFAEGSPELNEILTDRNGQRHRITLPPGMTDPAAWEKQRAIARERLPPQFAEIVCKAKKPFVQAVTDVISPEHEFLGGKVVLIGDALAGFRPHTVASTSQAAFDAMILADYISGKVGREEWKRETMGYARYIQKRGVDMGNRSQFQQLPLEEYMKDRDVASKPRRDEEYPEWATAV</sequence>
<dbReference type="GO" id="GO:0004497">
    <property type="term" value="F:monooxygenase activity"/>
    <property type="evidence" value="ECO:0007669"/>
    <property type="project" value="UniProtKB-KW"/>
</dbReference>
<dbReference type="PANTHER" id="PTHR47469">
    <property type="entry name" value="MONOOXYGENASE-LIKE"/>
    <property type="match status" value="1"/>
</dbReference>
<comment type="caution">
    <text evidence="2">The sequence shown here is derived from an EMBL/GenBank/DDBJ whole genome shotgun (WGS) entry which is preliminary data.</text>
</comment>
<organism evidence="2 3">
    <name type="scientific">Cercophora scortea</name>
    <dbReference type="NCBI Taxonomy" id="314031"/>
    <lineage>
        <taxon>Eukaryota</taxon>
        <taxon>Fungi</taxon>
        <taxon>Dikarya</taxon>
        <taxon>Ascomycota</taxon>
        <taxon>Pezizomycotina</taxon>
        <taxon>Sordariomycetes</taxon>
        <taxon>Sordariomycetidae</taxon>
        <taxon>Sordariales</taxon>
        <taxon>Lasiosphaeriaceae</taxon>
        <taxon>Cercophora</taxon>
    </lineage>
</organism>
<dbReference type="InterPro" id="IPR053212">
    <property type="entry name" value="DHP_3-monooxygenase"/>
</dbReference>
<evidence type="ECO:0000313" key="3">
    <source>
        <dbReference type="Proteomes" id="UP001286456"/>
    </source>
</evidence>
<accession>A0AAE0MIM4</accession>
<dbReference type="InterPro" id="IPR054707">
    <property type="entry name" value="DhpH_subs-bd"/>
</dbReference>
<dbReference type="Pfam" id="PF22607">
    <property type="entry name" value="FAD_binding-like"/>
    <property type="match status" value="1"/>
</dbReference>
<dbReference type="Gene3D" id="3.30.9.60">
    <property type="match status" value="1"/>
</dbReference>
<dbReference type="SUPFAM" id="SSF51905">
    <property type="entry name" value="FAD/NAD(P)-binding domain"/>
    <property type="match status" value="1"/>
</dbReference>
<keyword evidence="2" id="KW-0560">Oxidoreductase</keyword>
<dbReference type="AlphaFoldDB" id="A0AAE0MIM4"/>